<dbReference type="PANTHER" id="PTHR47540:SF2">
    <property type="entry name" value="ZN(II)2CYS6 TRANSCRIPTION FACTOR (EUROFUNG)"/>
    <property type="match status" value="1"/>
</dbReference>
<keyword evidence="8" id="KW-0812">Transmembrane</keyword>
<reference evidence="10" key="2">
    <citation type="submission" date="2022-07" db="EMBL/GenBank/DDBJ databases">
        <authorList>
            <person name="Goncalves M.F.M."/>
            <person name="Hilario S."/>
            <person name="Van De Peer Y."/>
            <person name="Esteves A.C."/>
            <person name="Alves A."/>
        </authorList>
    </citation>
    <scope>NUCLEOTIDE SEQUENCE</scope>
    <source>
        <strain evidence="10">MUM 19.33</strain>
    </source>
</reference>
<comment type="caution">
    <text evidence="10">The sequence shown here is derived from an EMBL/GenBank/DDBJ whole genome shotgun (WGS) entry which is preliminary data.</text>
</comment>
<feature type="region of interest" description="Disordered" evidence="7">
    <location>
        <begin position="187"/>
        <end position="209"/>
    </location>
</feature>
<dbReference type="SMART" id="SM00906">
    <property type="entry name" value="Fungal_trans"/>
    <property type="match status" value="1"/>
</dbReference>
<feature type="compositionally biased region" description="Polar residues" evidence="7">
    <location>
        <begin position="650"/>
        <end position="660"/>
    </location>
</feature>
<dbReference type="OrthoDB" id="3037908at2759"/>
<accession>A0A9P9Y5Z4</accession>
<organism evidence="10 11">
    <name type="scientific">Emericellopsis cladophorae</name>
    <dbReference type="NCBI Taxonomy" id="2686198"/>
    <lineage>
        <taxon>Eukaryota</taxon>
        <taxon>Fungi</taxon>
        <taxon>Dikarya</taxon>
        <taxon>Ascomycota</taxon>
        <taxon>Pezizomycotina</taxon>
        <taxon>Sordariomycetes</taxon>
        <taxon>Hypocreomycetidae</taxon>
        <taxon>Hypocreales</taxon>
        <taxon>Bionectriaceae</taxon>
        <taxon>Emericellopsis</taxon>
    </lineage>
</organism>
<gene>
    <name evidence="10" type="ORF">J7T54_004668</name>
</gene>
<keyword evidence="2" id="KW-0479">Metal-binding</keyword>
<keyword evidence="11" id="KW-1185">Reference proteome</keyword>
<dbReference type="GO" id="GO:0005634">
    <property type="term" value="C:nucleus"/>
    <property type="evidence" value="ECO:0007669"/>
    <property type="project" value="UniProtKB-SubCell"/>
</dbReference>
<dbReference type="Pfam" id="PF04082">
    <property type="entry name" value="Fungal_trans"/>
    <property type="match status" value="1"/>
</dbReference>
<keyword evidence="8" id="KW-0472">Membrane</keyword>
<dbReference type="InterPro" id="IPR001138">
    <property type="entry name" value="Zn2Cys6_DnaBD"/>
</dbReference>
<evidence type="ECO:0000256" key="1">
    <source>
        <dbReference type="ARBA" id="ARBA00004123"/>
    </source>
</evidence>
<feature type="transmembrane region" description="Helical" evidence="8">
    <location>
        <begin position="561"/>
        <end position="579"/>
    </location>
</feature>
<keyword evidence="4" id="KW-0238">DNA-binding</keyword>
<dbReference type="GO" id="GO:0000981">
    <property type="term" value="F:DNA-binding transcription factor activity, RNA polymerase II-specific"/>
    <property type="evidence" value="ECO:0007669"/>
    <property type="project" value="InterPro"/>
</dbReference>
<dbReference type="RefSeq" id="XP_051364978.1">
    <property type="nucleotide sequence ID" value="XM_051503346.1"/>
</dbReference>
<feature type="domain" description="Zn(2)-C6 fungal-type" evidence="9">
    <location>
        <begin position="58"/>
        <end position="87"/>
    </location>
</feature>
<dbReference type="InterPro" id="IPR036864">
    <property type="entry name" value="Zn2-C6_fun-type_DNA-bd_sf"/>
</dbReference>
<evidence type="ECO:0000256" key="6">
    <source>
        <dbReference type="ARBA" id="ARBA00023242"/>
    </source>
</evidence>
<dbReference type="GO" id="GO:0008270">
    <property type="term" value="F:zinc ion binding"/>
    <property type="evidence" value="ECO:0007669"/>
    <property type="project" value="InterPro"/>
</dbReference>
<feature type="region of interest" description="Disordered" evidence="7">
    <location>
        <begin position="90"/>
        <end position="132"/>
    </location>
</feature>
<comment type="subcellular location">
    <subcellularLocation>
        <location evidence="1">Nucleus</location>
    </subcellularLocation>
</comment>
<dbReference type="PANTHER" id="PTHR47540">
    <property type="entry name" value="THIAMINE REPRESSIBLE GENES REGULATORY PROTEIN THI5"/>
    <property type="match status" value="1"/>
</dbReference>
<dbReference type="GO" id="GO:0045944">
    <property type="term" value="P:positive regulation of transcription by RNA polymerase II"/>
    <property type="evidence" value="ECO:0007669"/>
    <property type="project" value="TreeGrafter"/>
</dbReference>
<evidence type="ECO:0000256" key="3">
    <source>
        <dbReference type="ARBA" id="ARBA00023015"/>
    </source>
</evidence>
<sequence>MPPTRLSSAAAAEHPSSVSPGPRRRSFASAFSDPSSTDLQHESRPASASKVARKVSRACDFCKARKAKCNGEKPCNKCVAKSRACQYNAKYTRGRPPTPPSSATPAAQPDGPATGAADMSQQQSVAPSGRASPELGMAEIQGQVFDPTSGLTFLHRAWKRLSAQDARNQSEQTMSDAVVRPSVENQPVTMAGDRPLPESDDHTPIRLRSPPENRRLLDLYFEFCVATYRILHRPSVEKWLSVVEQNTDVNQPVWYGIGHARAAIVLACLALATCHDEKSKGYFSADDEAHALQRSDELFTVSSLLVDAETGYPKLESAQARLVHVLYLLTTSRFNKSWYVFGSALQIISALGMHRRENAKKRRHGGPRSDYIQSQCRMRTFWTAYVLDNYLGVVFGRPRHFHDEDIDQDFPDRVNDEDMTASGPSEALECQEDCHIDALSFHAKIARIIGTISREVYTIKDTPHAERASAANRLIQNIQSWFESLPVHLGSVRPSMLIPSYRRQATVLKLAHSHAIMHASRLFLLSNNPSERSHSNNCIAAARTVLETVNRMAKEGPIFHAFWWTHYVTFCALVVVYVWEIQQRKMSKQPADTTSIAGKSRQSLLQLADKCQTHLARATATNSPSRRYAVILEEFRGAATGQPTARPDVTSANGLEQSAPRSGDHIVDDGMIMGADGIWDYEGGMAPLDPYLLDEWQTTDWLDLDSSAFWPNLQFDESIVWPVIG</sequence>
<evidence type="ECO:0000256" key="4">
    <source>
        <dbReference type="ARBA" id="ARBA00023125"/>
    </source>
</evidence>
<dbReference type="PROSITE" id="PS00463">
    <property type="entry name" value="ZN2_CY6_FUNGAL_1"/>
    <property type="match status" value="1"/>
</dbReference>
<evidence type="ECO:0000256" key="8">
    <source>
        <dbReference type="SAM" id="Phobius"/>
    </source>
</evidence>
<reference evidence="10" key="1">
    <citation type="journal article" date="2021" name="J Fungi (Basel)">
        <title>Genomic and Metabolomic Analyses of the Marine Fungus Emericellopsis cladophorae: Insights into Saltwater Adaptability Mechanisms and Its Biosynthetic Potential.</title>
        <authorList>
            <person name="Goncalves M.F.M."/>
            <person name="Hilario S."/>
            <person name="Van de Peer Y."/>
            <person name="Esteves A.C."/>
            <person name="Alves A."/>
        </authorList>
    </citation>
    <scope>NUCLEOTIDE SEQUENCE</scope>
    <source>
        <strain evidence="10">MUM 19.33</strain>
    </source>
</reference>
<dbReference type="SUPFAM" id="SSF57701">
    <property type="entry name" value="Zn2/Cys6 DNA-binding domain"/>
    <property type="match status" value="1"/>
</dbReference>
<name>A0A9P9Y5Z4_9HYPO</name>
<dbReference type="EMBL" id="JAGIXG020000005">
    <property type="protein sequence ID" value="KAI6784122.1"/>
    <property type="molecule type" value="Genomic_DNA"/>
</dbReference>
<dbReference type="InterPro" id="IPR051711">
    <property type="entry name" value="Stress_Response_Reg"/>
</dbReference>
<evidence type="ECO:0000256" key="5">
    <source>
        <dbReference type="ARBA" id="ARBA00023163"/>
    </source>
</evidence>
<dbReference type="SMART" id="SM00066">
    <property type="entry name" value="GAL4"/>
    <property type="match status" value="1"/>
</dbReference>
<keyword evidence="3" id="KW-0805">Transcription regulation</keyword>
<feature type="compositionally biased region" description="Basic and acidic residues" evidence="7">
    <location>
        <begin position="195"/>
        <end position="209"/>
    </location>
</feature>
<evidence type="ECO:0000256" key="2">
    <source>
        <dbReference type="ARBA" id="ARBA00022723"/>
    </source>
</evidence>
<dbReference type="Proteomes" id="UP001055219">
    <property type="component" value="Unassembled WGS sequence"/>
</dbReference>
<dbReference type="Pfam" id="PF00172">
    <property type="entry name" value="Zn_clus"/>
    <property type="match status" value="1"/>
</dbReference>
<feature type="region of interest" description="Disordered" evidence="7">
    <location>
        <begin position="641"/>
        <end position="660"/>
    </location>
</feature>
<proteinExistence type="predicted"/>
<dbReference type="CDD" id="cd00067">
    <property type="entry name" value="GAL4"/>
    <property type="match status" value="1"/>
</dbReference>
<dbReference type="Gene3D" id="4.10.240.10">
    <property type="entry name" value="Zn(2)-C6 fungal-type DNA-binding domain"/>
    <property type="match status" value="1"/>
</dbReference>
<keyword evidence="5" id="KW-0804">Transcription</keyword>
<feature type="region of interest" description="Disordered" evidence="7">
    <location>
        <begin position="1"/>
        <end position="53"/>
    </location>
</feature>
<evidence type="ECO:0000256" key="7">
    <source>
        <dbReference type="SAM" id="MobiDB-lite"/>
    </source>
</evidence>
<dbReference type="GO" id="GO:0006351">
    <property type="term" value="P:DNA-templated transcription"/>
    <property type="evidence" value="ECO:0007669"/>
    <property type="project" value="InterPro"/>
</dbReference>
<dbReference type="InterPro" id="IPR007219">
    <property type="entry name" value="XnlR_reg_dom"/>
</dbReference>
<dbReference type="AlphaFoldDB" id="A0A9P9Y5Z4"/>
<evidence type="ECO:0000313" key="11">
    <source>
        <dbReference type="Proteomes" id="UP001055219"/>
    </source>
</evidence>
<dbReference type="GO" id="GO:0043565">
    <property type="term" value="F:sequence-specific DNA binding"/>
    <property type="evidence" value="ECO:0007669"/>
    <property type="project" value="TreeGrafter"/>
</dbReference>
<keyword evidence="8" id="KW-1133">Transmembrane helix</keyword>
<evidence type="ECO:0000259" key="9">
    <source>
        <dbReference type="PROSITE" id="PS50048"/>
    </source>
</evidence>
<keyword evidence="6" id="KW-0539">Nucleus</keyword>
<dbReference type="CDD" id="cd12148">
    <property type="entry name" value="fungal_TF_MHR"/>
    <property type="match status" value="1"/>
</dbReference>
<evidence type="ECO:0000313" key="10">
    <source>
        <dbReference type="EMBL" id="KAI6784122.1"/>
    </source>
</evidence>
<dbReference type="PROSITE" id="PS50048">
    <property type="entry name" value="ZN2_CY6_FUNGAL_2"/>
    <property type="match status" value="1"/>
</dbReference>
<dbReference type="GeneID" id="75831154"/>
<protein>
    <recommendedName>
        <fullName evidence="9">Zn(2)-C6 fungal-type domain-containing protein</fullName>
    </recommendedName>
</protein>